<proteinExistence type="predicted"/>
<feature type="domain" description="HTH merR-type" evidence="3">
    <location>
        <begin position="1"/>
        <end position="69"/>
    </location>
</feature>
<comment type="caution">
    <text evidence="4">The sequence shown here is derived from an EMBL/GenBank/DDBJ whole genome shotgun (WGS) entry which is preliminary data.</text>
</comment>
<dbReference type="RefSeq" id="WP_193780248.1">
    <property type="nucleotide sequence ID" value="NZ_JADDOJ010000029.1"/>
</dbReference>
<dbReference type="InterPro" id="IPR009061">
    <property type="entry name" value="DNA-bd_dom_put_sf"/>
</dbReference>
<dbReference type="NCBIfam" id="TIGR02047">
    <property type="entry name" value="CadR-PbrR"/>
    <property type="match status" value="1"/>
</dbReference>
<dbReference type="PRINTS" id="PR00040">
    <property type="entry name" value="HTHMERR"/>
</dbReference>
<feature type="region of interest" description="Disordered" evidence="2">
    <location>
        <begin position="132"/>
        <end position="168"/>
    </location>
</feature>
<reference evidence="4 5" key="1">
    <citation type="submission" date="2020-10" db="EMBL/GenBank/DDBJ databases">
        <title>Draft genome of Ramlibacter aquaticus LMG 30558.</title>
        <authorList>
            <person name="Props R."/>
        </authorList>
    </citation>
    <scope>NUCLEOTIDE SEQUENCE [LARGE SCALE GENOMIC DNA]</scope>
    <source>
        <strain evidence="4 5">LMG 30558</strain>
    </source>
</reference>
<accession>A0ABR9SEC7</accession>
<keyword evidence="5" id="KW-1185">Reference proteome</keyword>
<dbReference type="InterPro" id="IPR047057">
    <property type="entry name" value="MerR_fam"/>
</dbReference>
<dbReference type="EMBL" id="JADDOJ010000029">
    <property type="protein sequence ID" value="MBE7940707.1"/>
    <property type="molecule type" value="Genomic_DNA"/>
</dbReference>
<organism evidence="4 5">
    <name type="scientific">Ramlibacter aquaticus</name>
    <dbReference type="NCBI Taxonomy" id="2780094"/>
    <lineage>
        <taxon>Bacteria</taxon>
        <taxon>Pseudomonadati</taxon>
        <taxon>Pseudomonadota</taxon>
        <taxon>Betaproteobacteria</taxon>
        <taxon>Burkholderiales</taxon>
        <taxon>Comamonadaceae</taxon>
        <taxon>Ramlibacter</taxon>
    </lineage>
</organism>
<feature type="compositionally biased region" description="Gly residues" evidence="2">
    <location>
        <begin position="159"/>
        <end position="168"/>
    </location>
</feature>
<dbReference type="InterPro" id="IPR011791">
    <property type="entry name" value="CadR-PbrR"/>
</dbReference>
<dbReference type="PANTHER" id="PTHR30204">
    <property type="entry name" value="REDOX-CYCLING DRUG-SENSING TRANSCRIPTIONAL ACTIVATOR SOXR"/>
    <property type="match status" value="1"/>
</dbReference>
<dbReference type="PROSITE" id="PS50937">
    <property type="entry name" value="HTH_MERR_2"/>
    <property type="match status" value="1"/>
</dbReference>
<dbReference type="InterPro" id="IPR000551">
    <property type="entry name" value="MerR-type_HTH_dom"/>
</dbReference>
<dbReference type="Proteomes" id="UP000715965">
    <property type="component" value="Unassembled WGS sequence"/>
</dbReference>
<sequence>MKIGQLAAASGTQADTIRYYEREGLLPPAARTEGNYRVYDQEHVQRLRFIRHCRCLDMTLDEVRVLLQYKDAPQEDCGAVDRLLDEHIGHVVARIGELKALEKELRTLRAGCATDRTAAECGVLGGLERAAREHDHASGSAGRTQHLAGSHPPRASSVGGTGKTGKTA</sequence>
<name>A0ABR9SEC7_9BURK</name>
<dbReference type="SUPFAM" id="SSF46955">
    <property type="entry name" value="Putative DNA-binding domain"/>
    <property type="match status" value="1"/>
</dbReference>
<evidence type="ECO:0000256" key="1">
    <source>
        <dbReference type="ARBA" id="ARBA00023125"/>
    </source>
</evidence>
<evidence type="ECO:0000256" key="2">
    <source>
        <dbReference type="SAM" id="MobiDB-lite"/>
    </source>
</evidence>
<dbReference type="SMART" id="SM00422">
    <property type="entry name" value="HTH_MERR"/>
    <property type="match status" value="1"/>
</dbReference>
<evidence type="ECO:0000313" key="5">
    <source>
        <dbReference type="Proteomes" id="UP000715965"/>
    </source>
</evidence>
<dbReference type="PANTHER" id="PTHR30204:SF92">
    <property type="entry name" value="HTH-TYPE TRANSCRIPTIONAL REGULATOR ZNTR"/>
    <property type="match status" value="1"/>
</dbReference>
<gene>
    <name evidence="4" type="primary">cadR</name>
    <name evidence="4" type="ORF">IM725_09015</name>
</gene>
<evidence type="ECO:0000259" key="3">
    <source>
        <dbReference type="PROSITE" id="PS50937"/>
    </source>
</evidence>
<dbReference type="Gene3D" id="1.10.1660.10">
    <property type="match status" value="1"/>
</dbReference>
<protein>
    <submittedName>
        <fullName evidence="4">Cd(II)/Pb(II)-responsive transcriptional regulator</fullName>
    </submittedName>
</protein>
<keyword evidence="1" id="KW-0238">DNA-binding</keyword>
<evidence type="ECO:0000313" key="4">
    <source>
        <dbReference type="EMBL" id="MBE7940707.1"/>
    </source>
</evidence>
<dbReference type="CDD" id="cd04784">
    <property type="entry name" value="HTH_CadR-PbrR"/>
    <property type="match status" value="1"/>
</dbReference>
<dbReference type="Pfam" id="PF13411">
    <property type="entry name" value="MerR_1"/>
    <property type="match status" value="1"/>
</dbReference>